<dbReference type="SUPFAM" id="SSF46894">
    <property type="entry name" value="C-terminal effector domain of the bipartite response regulators"/>
    <property type="match status" value="1"/>
</dbReference>
<dbReference type="Gene3D" id="3.40.50.300">
    <property type="entry name" value="P-loop containing nucleotide triphosphate hydrolases"/>
    <property type="match status" value="1"/>
</dbReference>
<keyword evidence="6" id="KW-1185">Reference proteome</keyword>
<evidence type="ECO:0000313" key="6">
    <source>
        <dbReference type="Proteomes" id="UP000473325"/>
    </source>
</evidence>
<organism evidence="5 6">
    <name type="scientific">Nocardioides flavescens</name>
    <dbReference type="NCBI Taxonomy" id="2691959"/>
    <lineage>
        <taxon>Bacteria</taxon>
        <taxon>Bacillati</taxon>
        <taxon>Actinomycetota</taxon>
        <taxon>Actinomycetes</taxon>
        <taxon>Propionibacteriales</taxon>
        <taxon>Nocardioidaceae</taxon>
        <taxon>Nocardioides</taxon>
    </lineage>
</organism>
<dbReference type="Gene3D" id="1.25.40.10">
    <property type="entry name" value="Tetratricopeptide repeat domain"/>
    <property type="match status" value="1"/>
</dbReference>
<dbReference type="GO" id="GO:0005524">
    <property type="term" value="F:ATP binding"/>
    <property type="evidence" value="ECO:0007669"/>
    <property type="project" value="UniProtKB-KW"/>
</dbReference>
<dbReference type="Pfam" id="PF00196">
    <property type="entry name" value="GerE"/>
    <property type="match status" value="1"/>
</dbReference>
<dbReference type="SUPFAM" id="SSF52540">
    <property type="entry name" value="P-loop containing nucleoside triphosphate hydrolases"/>
    <property type="match status" value="1"/>
</dbReference>
<dbReference type="PROSITE" id="PS50043">
    <property type="entry name" value="HTH_LUXR_2"/>
    <property type="match status" value="1"/>
</dbReference>
<dbReference type="PANTHER" id="PTHR16305">
    <property type="entry name" value="TESTICULAR SOLUBLE ADENYLYL CYCLASE"/>
    <property type="match status" value="1"/>
</dbReference>
<sequence length="1055" mass="112451">MCGATSGAERGRHAHLRHLDRHLDRRDRVPRQPCPHGRRPQPPPRAVPLRSPYAGRPGSARRAVSDASTAARGIMVGVTRAEHPMVGRDAELSHFARTLGVGDGEPAPGRHVLLAGDAGVGKTRLLVALRDRALEQGWRVVAGHCLDFGDSALPYLPFSEVLGRLGSELPEVVRAVAATHPVLARLQPGRRVLAEGSARAEGESLDRGDLFAAVHALFDAAAAERPLLVVVEDVHWADRSTRDLLSFLLSRPFAAPVALVASYRADDLHRRHPLRSHLAEWSRLAALERVSLTPLGEHDVRLLIGSLAALGEHQVGSIVRRADGNAFFVEELVATAAQPGSWVPEELPEELADVLLVRLDRLDDTARQVVRVAAVAGRRVGHELLEAASGLAPADLDQGLRQAVERHLLVPGDATYSFRHALLAEAVYDDLLPGERVRLHAAYADALREGRARGTAAELARHARLAHDLDTALHAGIRAGDEAMAVAGAAEAADAYEQALALLADPRRRGDLDVSAVAAAAAQALVLSGQTTRAVALLTDQLARLDDDTPPHWRARLLVHRADALDGIDGHEDPLDVATEAVAALPDDAPGGLRAAVLATYARLLSRAGRFEEARAVGLDALELTERLDLHELATDVEITLSQVKRTGPKEGLREALAEAVDSAVVAGALHAELRARYFLGRSHQDWAEWAEAERWFRSAMDAAAAAGLPYAPYAFEARWQLAWVTYVTGAWDEALRLAGTDGEPVAPPPAALLAAVGVLVRLGRGESVGEEARALREHWEHDGAIAIHSAVAELADAASTGGPAAVLAVHDDVVGVLSRLWTEWFSARTRLAAVTAGAIADALPAVPAAERAHWVSVVDRLRAEGHTVVELYADPSGHWGPEGRAWVARLDAEALRAHWAAGVDAPGVDELVGAWRSAESLFAAFGHVHETACVRAVLAGILRASGDAAAARELADAAREVAHRLGARPLLERLRAQGAASRPREVAAPDALTPREAEILALVAQGRTNGEIGRQLFISTKTVSVHVSRILGKLGAAGRTEAAAIARRRGLLEP</sequence>
<dbReference type="Gene3D" id="1.10.10.10">
    <property type="entry name" value="Winged helix-like DNA-binding domain superfamily/Winged helix DNA-binding domain"/>
    <property type="match status" value="1"/>
</dbReference>
<dbReference type="GO" id="GO:0004016">
    <property type="term" value="F:adenylate cyclase activity"/>
    <property type="evidence" value="ECO:0007669"/>
    <property type="project" value="TreeGrafter"/>
</dbReference>
<feature type="compositionally biased region" description="Basic and acidic residues" evidence="3">
    <location>
        <begin position="21"/>
        <end position="30"/>
    </location>
</feature>
<dbReference type="SMART" id="SM00421">
    <property type="entry name" value="HTH_LUXR"/>
    <property type="match status" value="1"/>
</dbReference>
<proteinExistence type="predicted"/>
<feature type="domain" description="HTH luxR-type" evidence="4">
    <location>
        <begin position="986"/>
        <end position="1051"/>
    </location>
</feature>
<name>A0A6L7EQM4_9ACTN</name>
<dbReference type="GO" id="GO:0006355">
    <property type="term" value="P:regulation of DNA-templated transcription"/>
    <property type="evidence" value="ECO:0007669"/>
    <property type="project" value="InterPro"/>
</dbReference>
<dbReference type="InterPro" id="IPR027417">
    <property type="entry name" value="P-loop_NTPase"/>
</dbReference>
<evidence type="ECO:0000256" key="1">
    <source>
        <dbReference type="ARBA" id="ARBA00022741"/>
    </source>
</evidence>
<dbReference type="PANTHER" id="PTHR16305:SF35">
    <property type="entry name" value="TRANSCRIPTIONAL ACTIVATOR DOMAIN"/>
    <property type="match status" value="1"/>
</dbReference>
<dbReference type="InterPro" id="IPR000792">
    <property type="entry name" value="Tscrpt_reg_LuxR_C"/>
</dbReference>
<dbReference type="GO" id="GO:0003677">
    <property type="term" value="F:DNA binding"/>
    <property type="evidence" value="ECO:0007669"/>
    <property type="project" value="InterPro"/>
</dbReference>
<gene>
    <name evidence="5" type="ORF">GRQ65_09105</name>
</gene>
<evidence type="ECO:0000256" key="3">
    <source>
        <dbReference type="SAM" id="MobiDB-lite"/>
    </source>
</evidence>
<accession>A0A6L7EQM4</accession>
<evidence type="ECO:0000313" key="5">
    <source>
        <dbReference type="EMBL" id="MXG89707.1"/>
    </source>
</evidence>
<protein>
    <submittedName>
        <fullName evidence="5">AAA family ATPase</fullName>
    </submittedName>
</protein>
<dbReference type="GO" id="GO:0005737">
    <property type="term" value="C:cytoplasm"/>
    <property type="evidence" value="ECO:0007669"/>
    <property type="project" value="TreeGrafter"/>
</dbReference>
<reference evidence="5 6" key="1">
    <citation type="submission" date="2019-12" db="EMBL/GenBank/DDBJ databases">
        <authorList>
            <person name="Kun Z."/>
        </authorList>
    </citation>
    <scope>NUCLEOTIDE SEQUENCE [LARGE SCALE GENOMIC DNA]</scope>
    <source>
        <strain evidence="5 6">YIM 123512</strain>
    </source>
</reference>
<dbReference type="EMBL" id="WUEK01000005">
    <property type="protein sequence ID" value="MXG89707.1"/>
    <property type="molecule type" value="Genomic_DNA"/>
</dbReference>
<dbReference type="Proteomes" id="UP000473325">
    <property type="component" value="Unassembled WGS sequence"/>
</dbReference>
<feature type="region of interest" description="Disordered" evidence="3">
    <location>
        <begin position="1"/>
        <end position="67"/>
    </location>
</feature>
<dbReference type="PRINTS" id="PR00038">
    <property type="entry name" value="HTHLUXR"/>
</dbReference>
<dbReference type="SUPFAM" id="SSF48452">
    <property type="entry name" value="TPR-like"/>
    <property type="match status" value="2"/>
</dbReference>
<dbReference type="InterPro" id="IPR011990">
    <property type="entry name" value="TPR-like_helical_dom_sf"/>
</dbReference>
<dbReference type="AlphaFoldDB" id="A0A6L7EQM4"/>
<keyword evidence="2" id="KW-0067">ATP-binding</keyword>
<evidence type="ECO:0000256" key="2">
    <source>
        <dbReference type="ARBA" id="ARBA00022840"/>
    </source>
</evidence>
<keyword evidence="1" id="KW-0547">Nucleotide-binding</keyword>
<dbReference type="Pfam" id="PF13191">
    <property type="entry name" value="AAA_16"/>
    <property type="match status" value="1"/>
</dbReference>
<dbReference type="CDD" id="cd06170">
    <property type="entry name" value="LuxR_C_like"/>
    <property type="match status" value="1"/>
</dbReference>
<dbReference type="PROSITE" id="PS00622">
    <property type="entry name" value="HTH_LUXR_1"/>
    <property type="match status" value="1"/>
</dbReference>
<evidence type="ECO:0000259" key="4">
    <source>
        <dbReference type="PROSITE" id="PS50043"/>
    </source>
</evidence>
<comment type="caution">
    <text evidence="5">The sequence shown here is derived from an EMBL/GenBank/DDBJ whole genome shotgun (WGS) entry which is preliminary data.</text>
</comment>
<dbReference type="InterPro" id="IPR036388">
    <property type="entry name" value="WH-like_DNA-bd_sf"/>
</dbReference>
<dbReference type="InterPro" id="IPR016032">
    <property type="entry name" value="Sig_transdc_resp-reg_C-effctor"/>
</dbReference>
<dbReference type="InterPro" id="IPR041664">
    <property type="entry name" value="AAA_16"/>
</dbReference>